<gene>
    <name evidence="1" type="ORF">EDD59_1061</name>
</gene>
<reference evidence="1 2" key="1">
    <citation type="submission" date="2019-03" db="EMBL/GenBank/DDBJ databases">
        <title>Genomic Encyclopedia of Type Strains, Phase IV (KMG-IV): sequencing the most valuable type-strain genomes for metagenomic binning, comparative biology and taxonomic classification.</title>
        <authorList>
            <person name="Goeker M."/>
        </authorList>
    </citation>
    <scope>NUCLEOTIDE SEQUENCE [LARGE SCALE GENOMIC DNA]</scope>
    <source>
        <strain evidence="1 2">DSM 29489</strain>
    </source>
</reference>
<keyword evidence="2" id="KW-1185">Reference proteome</keyword>
<protein>
    <recommendedName>
        <fullName evidence="3">ROK family protein</fullName>
    </recommendedName>
</protein>
<proteinExistence type="predicted"/>
<evidence type="ECO:0008006" key="3">
    <source>
        <dbReference type="Google" id="ProtNLM"/>
    </source>
</evidence>
<dbReference type="Proteomes" id="UP000295726">
    <property type="component" value="Unassembled WGS sequence"/>
</dbReference>
<evidence type="ECO:0000313" key="1">
    <source>
        <dbReference type="EMBL" id="TCS80178.1"/>
    </source>
</evidence>
<dbReference type="RefSeq" id="WP_165920874.1">
    <property type="nucleotide sequence ID" value="NZ_SLZZ01000006.1"/>
</dbReference>
<comment type="caution">
    <text evidence="1">The sequence shown here is derived from an EMBL/GenBank/DDBJ whole genome shotgun (WGS) entry which is preliminary data.</text>
</comment>
<dbReference type="AlphaFoldDB" id="A0A4R3KAY9"/>
<name>A0A4R3KAY9_9FIRM</name>
<organism evidence="1 2">
    <name type="scientific">Muricomes intestini</name>
    <dbReference type="NCBI Taxonomy" id="1796634"/>
    <lineage>
        <taxon>Bacteria</taxon>
        <taxon>Bacillati</taxon>
        <taxon>Bacillota</taxon>
        <taxon>Clostridia</taxon>
        <taxon>Lachnospirales</taxon>
        <taxon>Lachnospiraceae</taxon>
        <taxon>Muricomes</taxon>
    </lineage>
</organism>
<accession>A0A4R3KAY9</accession>
<dbReference type="EMBL" id="SLZZ01000006">
    <property type="protein sequence ID" value="TCS80178.1"/>
    <property type="molecule type" value="Genomic_DNA"/>
</dbReference>
<evidence type="ECO:0000313" key="2">
    <source>
        <dbReference type="Proteomes" id="UP000295726"/>
    </source>
</evidence>
<sequence length="46" mass="4963">MKFAGSKVKFEVSKLGADAAAIGAASLILRNFIEHGGSTRERRKNE</sequence>